<dbReference type="OrthoDB" id="9800897at2"/>
<feature type="domain" description="Response regulatory" evidence="3">
    <location>
        <begin position="146"/>
        <end position="263"/>
    </location>
</feature>
<dbReference type="InterPro" id="IPR011006">
    <property type="entry name" value="CheY-like_superfamily"/>
</dbReference>
<dbReference type="Proteomes" id="UP000236745">
    <property type="component" value="Unassembled WGS sequence"/>
</dbReference>
<dbReference type="PANTHER" id="PTHR44591">
    <property type="entry name" value="STRESS RESPONSE REGULATOR PROTEIN 1"/>
    <property type="match status" value="1"/>
</dbReference>
<dbReference type="AlphaFoldDB" id="A0A1H5Z9Y1"/>
<dbReference type="InterPro" id="IPR001789">
    <property type="entry name" value="Sig_transdc_resp-reg_receiver"/>
</dbReference>
<reference evidence="4 5" key="1">
    <citation type="submission" date="2016-10" db="EMBL/GenBank/DDBJ databases">
        <authorList>
            <person name="de Groot N.N."/>
        </authorList>
    </citation>
    <scope>NUCLEOTIDE SEQUENCE [LARGE SCALE GENOMIC DNA]</scope>
    <source>
        <strain evidence="4 5">DSM 22012</strain>
    </source>
</reference>
<feature type="domain" description="Response regulatory" evidence="3">
    <location>
        <begin position="10"/>
        <end position="127"/>
    </location>
</feature>
<protein>
    <submittedName>
        <fullName evidence="4">Two-component system, chemotaxis family, response regulator CheY</fullName>
    </submittedName>
</protein>
<gene>
    <name evidence="4" type="ORF">SAMN05444390_1012072</name>
</gene>
<name>A0A1H5Z9Y1_9GAMM</name>
<dbReference type="PANTHER" id="PTHR44591:SF3">
    <property type="entry name" value="RESPONSE REGULATORY DOMAIN-CONTAINING PROTEIN"/>
    <property type="match status" value="1"/>
</dbReference>
<dbReference type="Gene3D" id="3.40.50.2300">
    <property type="match status" value="2"/>
</dbReference>
<evidence type="ECO:0000313" key="5">
    <source>
        <dbReference type="Proteomes" id="UP000236745"/>
    </source>
</evidence>
<feature type="modified residue" description="4-aspartylphosphate" evidence="2">
    <location>
        <position position="196"/>
    </location>
</feature>
<sequence length="266" mass="29778">MSHLQLDDLQILLIEPSAMQRKLITQELAKEQVMEVDAVASMQEALSLLDRTHPDLIISALYYDDGSADQLLQKIRASETLSDVPFMLISSERRRAQLEVFKQSGVIAILPKPFNHSHLASALNATLDLLDQHEVELAELDIGSVRTLVVDDSRLARRHIMRVLQNLGIQHLTEACDGKEAIGVLQRETVDLVVTDYNMPEVNGAELTEYIRQTPFYAHLPVLMVTSEAQDAHLQSISQSGVDAMADKPFEPETVKQLLLKLLNRP</sequence>
<dbReference type="GO" id="GO:0000160">
    <property type="term" value="P:phosphorelay signal transduction system"/>
    <property type="evidence" value="ECO:0007669"/>
    <property type="project" value="InterPro"/>
</dbReference>
<proteinExistence type="predicted"/>
<organism evidence="4 5">
    <name type="scientific">Marinobacterium lutimaris</name>
    <dbReference type="NCBI Taxonomy" id="568106"/>
    <lineage>
        <taxon>Bacteria</taxon>
        <taxon>Pseudomonadati</taxon>
        <taxon>Pseudomonadota</taxon>
        <taxon>Gammaproteobacteria</taxon>
        <taxon>Oceanospirillales</taxon>
        <taxon>Oceanospirillaceae</taxon>
        <taxon>Marinobacterium</taxon>
    </lineage>
</organism>
<dbReference type="SMART" id="SM00448">
    <property type="entry name" value="REC"/>
    <property type="match status" value="2"/>
</dbReference>
<keyword evidence="1 2" id="KW-0597">Phosphoprotein</keyword>
<dbReference type="SUPFAM" id="SSF52172">
    <property type="entry name" value="CheY-like"/>
    <property type="match status" value="2"/>
</dbReference>
<evidence type="ECO:0000256" key="2">
    <source>
        <dbReference type="PROSITE-ProRule" id="PRU00169"/>
    </source>
</evidence>
<dbReference type="Pfam" id="PF00072">
    <property type="entry name" value="Response_reg"/>
    <property type="match status" value="2"/>
</dbReference>
<comment type="caution">
    <text evidence="2">Lacks conserved residue(s) required for the propagation of feature annotation.</text>
</comment>
<evidence type="ECO:0000313" key="4">
    <source>
        <dbReference type="EMBL" id="SEG32850.1"/>
    </source>
</evidence>
<dbReference type="PROSITE" id="PS50110">
    <property type="entry name" value="RESPONSE_REGULATORY"/>
    <property type="match status" value="2"/>
</dbReference>
<evidence type="ECO:0000256" key="1">
    <source>
        <dbReference type="ARBA" id="ARBA00022553"/>
    </source>
</evidence>
<dbReference type="EMBL" id="FNVQ01000001">
    <property type="protein sequence ID" value="SEG32850.1"/>
    <property type="molecule type" value="Genomic_DNA"/>
</dbReference>
<dbReference type="RefSeq" id="WP_104002920.1">
    <property type="nucleotide sequence ID" value="NZ_FNVQ01000001.1"/>
</dbReference>
<dbReference type="CDD" id="cd00156">
    <property type="entry name" value="REC"/>
    <property type="match status" value="1"/>
</dbReference>
<keyword evidence="5" id="KW-1185">Reference proteome</keyword>
<accession>A0A1H5Z9Y1</accession>
<dbReference type="InterPro" id="IPR050595">
    <property type="entry name" value="Bact_response_regulator"/>
</dbReference>
<evidence type="ECO:0000259" key="3">
    <source>
        <dbReference type="PROSITE" id="PS50110"/>
    </source>
</evidence>